<comment type="caution">
    <text evidence="4">The sequence shown here is derived from an EMBL/GenBank/DDBJ whole genome shotgun (WGS) entry which is preliminary data.</text>
</comment>
<dbReference type="Gene3D" id="3.90.215.10">
    <property type="entry name" value="Gamma Fibrinogen, chain A, domain 1"/>
    <property type="match status" value="1"/>
</dbReference>
<feature type="coiled-coil region" evidence="2">
    <location>
        <begin position="59"/>
        <end position="86"/>
    </location>
</feature>
<evidence type="ECO:0000256" key="2">
    <source>
        <dbReference type="SAM" id="Coils"/>
    </source>
</evidence>
<evidence type="ECO:0000259" key="3">
    <source>
        <dbReference type="PROSITE" id="PS51406"/>
    </source>
</evidence>
<gene>
    <name evidence="4" type="ORF">PYX00_001312</name>
</gene>
<dbReference type="InterPro" id="IPR002181">
    <property type="entry name" value="Fibrinogen_a/b/g_C_dom"/>
</dbReference>
<protein>
    <recommendedName>
        <fullName evidence="3">Fibrinogen C-terminal domain-containing protein</fullName>
    </recommendedName>
</protein>
<dbReference type="AlphaFoldDB" id="A0AAW2IDH4"/>
<dbReference type="InterPro" id="IPR020837">
    <property type="entry name" value="Fibrinogen_CS"/>
</dbReference>
<sequence>MNCIRFTNVERIKSEMMTYTKSLNKMARDVKLLRTVDYEAEVPKDGKKYRHQRVLRQQVAELERESRDLRTGQSRLEKEMRKLEKRGRSEHPSNEVIDERLAERVVRLEEAGRSTLKQMFNVTSQVSELNRLHMSMLQLLESVESLENKMDKNIPELQREISKLEFNMAQTSSTLSIIKQEQTSHRSTLKSLESTVSGMGERVDIDHGHITSLQAQFLNATLRNWCRNETVEIRRENVQDSRIAALEERLETHIEEEEDMLPATTAFPESVREETLFNRSTLPELIYSLRELQQEYVNLVHQLPRDCGSVDGKSGIYAIAPGEGAPLLVSCDMTTAEGGWTVVQRRIDGSQDFNRVWKEYAEGFGDPSGELWLGNEALHRLTSDNCSSLRVEIADIYGKKWLAEYEGFYISDAADGYRIHVSGYSGNASDALDYQNNMQFSAVDSDRDISNTHCAQNYKGGWWFSHCQHANLNGRYNLGLTWFDGTRNEWIAVAFSEMKVRRRKNCPT</sequence>
<organism evidence="4">
    <name type="scientific">Menopon gallinae</name>
    <name type="common">poultry shaft louse</name>
    <dbReference type="NCBI Taxonomy" id="328185"/>
    <lineage>
        <taxon>Eukaryota</taxon>
        <taxon>Metazoa</taxon>
        <taxon>Ecdysozoa</taxon>
        <taxon>Arthropoda</taxon>
        <taxon>Hexapoda</taxon>
        <taxon>Insecta</taxon>
        <taxon>Pterygota</taxon>
        <taxon>Neoptera</taxon>
        <taxon>Paraneoptera</taxon>
        <taxon>Psocodea</taxon>
        <taxon>Troctomorpha</taxon>
        <taxon>Phthiraptera</taxon>
        <taxon>Amblycera</taxon>
        <taxon>Menoponidae</taxon>
        <taxon>Menopon</taxon>
    </lineage>
</organism>
<proteinExistence type="predicted"/>
<reference evidence="4" key="1">
    <citation type="journal article" date="2024" name="Gigascience">
        <title>Chromosome-level genome of the poultry shaft louse Menopon gallinae provides insight into the host-switching and adaptive evolution of parasitic lice.</title>
        <authorList>
            <person name="Xu Y."/>
            <person name="Ma L."/>
            <person name="Liu S."/>
            <person name="Liang Y."/>
            <person name="Liu Q."/>
            <person name="He Z."/>
            <person name="Tian L."/>
            <person name="Duan Y."/>
            <person name="Cai W."/>
            <person name="Li H."/>
            <person name="Song F."/>
        </authorList>
    </citation>
    <scope>NUCLEOTIDE SEQUENCE</scope>
    <source>
        <strain evidence="4">Cailab_2023a</strain>
    </source>
</reference>
<dbReference type="NCBIfam" id="NF040941">
    <property type="entry name" value="GGGWT_bact"/>
    <property type="match status" value="1"/>
</dbReference>
<dbReference type="CDD" id="cd00087">
    <property type="entry name" value="FReD"/>
    <property type="match status" value="1"/>
</dbReference>
<dbReference type="InterPro" id="IPR036056">
    <property type="entry name" value="Fibrinogen-like_C"/>
</dbReference>
<dbReference type="InterPro" id="IPR050373">
    <property type="entry name" value="Fibrinogen_C-term_domain"/>
</dbReference>
<feature type="coiled-coil region" evidence="2">
    <location>
        <begin position="129"/>
        <end position="160"/>
    </location>
</feature>
<dbReference type="PROSITE" id="PS00514">
    <property type="entry name" value="FIBRINOGEN_C_1"/>
    <property type="match status" value="1"/>
</dbReference>
<evidence type="ECO:0000256" key="1">
    <source>
        <dbReference type="ARBA" id="ARBA00023157"/>
    </source>
</evidence>
<dbReference type="PANTHER" id="PTHR19143:SF444">
    <property type="entry name" value="PROTEIN SCABROUS"/>
    <property type="match status" value="1"/>
</dbReference>
<name>A0AAW2IDH4_9NEOP</name>
<dbReference type="GO" id="GO:0005615">
    <property type="term" value="C:extracellular space"/>
    <property type="evidence" value="ECO:0007669"/>
    <property type="project" value="TreeGrafter"/>
</dbReference>
<feature type="domain" description="Fibrinogen C-terminal" evidence="3">
    <location>
        <begin position="298"/>
        <end position="504"/>
    </location>
</feature>
<evidence type="ECO:0000313" key="4">
    <source>
        <dbReference type="EMBL" id="KAL0279836.1"/>
    </source>
</evidence>
<accession>A0AAW2IDH4</accession>
<keyword evidence="2" id="KW-0175">Coiled coil</keyword>
<dbReference type="SUPFAM" id="SSF56496">
    <property type="entry name" value="Fibrinogen C-terminal domain-like"/>
    <property type="match status" value="1"/>
</dbReference>
<dbReference type="EMBL" id="JARGDH010000001">
    <property type="protein sequence ID" value="KAL0279836.1"/>
    <property type="molecule type" value="Genomic_DNA"/>
</dbReference>
<dbReference type="Pfam" id="PF00147">
    <property type="entry name" value="Fibrinogen_C"/>
    <property type="match status" value="1"/>
</dbReference>
<dbReference type="PROSITE" id="PS51406">
    <property type="entry name" value="FIBRINOGEN_C_2"/>
    <property type="match status" value="1"/>
</dbReference>
<dbReference type="SMART" id="SM00186">
    <property type="entry name" value="FBG"/>
    <property type="match status" value="1"/>
</dbReference>
<dbReference type="PANTHER" id="PTHR19143">
    <property type="entry name" value="FIBRINOGEN/TENASCIN/ANGIOPOEITIN"/>
    <property type="match status" value="1"/>
</dbReference>
<keyword evidence="1" id="KW-1015">Disulfide bond</keyword>
<dbReference type="InterPro" id="IPR014716">
    <property type="entry name" value="Fibrinogen_a/b/g_C_1"/>
</dbReference>